<keyword evidence="2" id="KW-0808">Transferase</keyword>
<organism evidence="2 3">
    <name type="scientific">Kineosporia babensis</name>
    <dbReference type="NCBI Taxonomy" id="499548"/>
    <lineage>
        <taxon>Bacteria</taxon>
        <taxon>Bacillati</taxon>
        <taxon>Actinomycetota</taxon>
        <taxon>Actinomycetes</taxon>
        <taxon>Kineosporiales</taxon>
        <taxon>Kineosporiaceae</taxon>
        <taxon>Kineosporia</taxon>
    </lineage>
</organism>
<dbReference type="InterPro" id="IPR041698">
    <property type="entry name" value="Methyltransf_25"/>
</dbReference>
<proteinExistence type="predicted"/>
<evidence type="ECO:0000259" key="1">
    <source>
        <dbReference type="Pfam" id="PF13649"/>
    </source>
</evidence>
<dbReference type="RefSeq" id="WP_231446102.1">
    <property type="nucleotide sequence ID" value="NZ_JAJOMB010000014.1"/>
</dbReference>
<accession>A0A9X1NIR3</accession>
<dbReference type="Proteomes" id="UP001138997">
    <property type="component" value="Unassembled WGS sequence"/>
</dbReference>
<evidence type="ECO:0000313" key="2">
    <source>
        <dbReference type="EMBL" id="MCD5313971.1"/>
    </source>
</evidence>
<dbReference type="PANTHER" id="PTHR42912:SF80">
    <property type="entry name" value="METHYLTRANSFERASE DOMAIN-CONTAINING PROTEIN"/>
    <property type="match status" value="1"/>
</dbReference>
<feature type="domain" description="Methyltransferase" evidence="1">
    <location>
        <begin position="180"/>
        <end position="276"/>
    </location>
</feature>
<dbReference type="AlphaFoldDB" id="A0A9X1NIR3"/>
<keyword evidence="2" id="KW-0489">Methyltransferase</keyword>
<dbReference type="EMBL" id="JAJOMB010000014">
    <property type="protein sequence ID" value="MCD5313971.1"/>
    <property type="molecule type" value="Genomic_DNA"/>
</dbReference>
<dbReference type="CDD" id="cd02440">
    <property type="entry name" value="AdoMet_MTases"/>
    <property type="match status" value="1"/>
</dbReference>
<dbReference type="Pfam" id="PF13649">
    <property type="entry name" value="Methyltransf_25"/>
    <property type="match status" value="1"/>
</dbReference>
<dbReference type="InterPro" id="IPR050508">
    <property type="entry name" value="Methyltransf_Superfamily"/>
</dbReference>
<gene>
    <name evidence="2" type="ORF">LR394_23980</name>
</gene>
<sequence length="349" mass="38122">MDVALGQRSRAALQFLGSAQGYAGGTLQPAAAAVYEQAVPEPPLDLDSRRASVESVLADCAEWQMDRLVTRWVAEEIYVRALPAVEEIRPRVEKWLEVGESPVSLELNPDREAPAYWEGGFHLTPGGWDGHDLMGTAIHELVFAYVLTPGGVGAVRTGQNLNDQRAKAAREAYRDEYRNIAELGSSTGRFTVRLHQAYPQARITGVELGASALRHGRAYLTEQGVPARLVQAAAEDTGLPDASFDLVAMYTLIHEVPVTASAQIFAEAFRLLEPGGDLLIGEIAPTDQHSAFRAVVLDWETENRGEPYAREAMSMDAVAMLREAGFTEIESYGLDGVHPWVTRARKPQA</sequence>
<dbReference type="SUPFAM" id="SSF53335">
    <property type="entry name" value="S-adenosyl-L-methionine-dependent methyltransferases"/>
    <property type="match status" value="1"/>
</dbReference>
<comment type="caution">
    <text evidence="2">The sequence shown here is derived from an EMBL/GenBank/DDBJ whole genome shotgun (WGS) entry which is preliminary data.</text>
</comment>
<dbReference type="PANTHER" id="PTHR42912">
    <property type="entry name" value="METHYLTRANSFERASE"/>
    <property type="match status" value="1"/>
</dbReference>
<name>A0A9X1NIR3_9ACTN</name>
<evidence type="ECO:0000313" key="3">
    <source>
        <dbReference type="Proteomes" id="UP001138997"/>
    </source>
</evidence>
<dbReference type="GO" id="GO:0032259">
    <property type="term" value="P:methylation"/>
    <property type="evidence" value="ECO:0007669"/>
    <property type="project" value="UniProtKB-KW"/>
</dbReference>
<dbReference type="GO" id="GO:0008168">
    <property type="term" value="F:methyltransferase activity"/>
    <property type="evidence" value="ECO:0007669"/>
    <property type="project" value="UniProtKB-KW"/>
</dbReference>
<dbReference type="InterPro" id="IPR029063">
    <property type="entry name" value="SAM-dependent_MTases_sf"/>
</dbReference>
<keyword evidence="3" id="KW-1185">Reference proteome</keyword>
<dbReference type="Gene3D" id="3.40.50.150">
    <property type="entry name" value="Vaccinia Virus protein VP39"/>
    <property type="match status" value="1"/>
</dbReference>
<protein>
    <submittedName>
        <fullName evidence="2">Methyltransferase domain-containing protein</fullName>
    </submittedName>
</protein>
<reference evidence="2" key="1">
    <citation type="submission" date="2021-11" db="EMBL/GenBank/DDBJ databases">
        <title>Streptomyces corallinus and Kineosporia corallina sp. nov., two new coral-derived marine actinobacteria.</title>
        <authorList>
            <person name="Buangrab K."/>
            <person name="Sutthacheep M."/>
            <person name="Yeemin T."/>
            <person name="Harunari E."/>
            <person name="Igarashi Y."/>
            <person name="Sripreechasak P."/>
            <person name="Kanchanasin P."/>
            <person name="Tanasupawat S."/>
            <person name="Phongsopitanun W."/>
        </authorList>
    </citation>
    <scope>NUCLEOTIDE SEQUENCE</scope>
    <source>
        <strain evidence="2">JCM 31032</strain>
    </source>
</reference>